<keyword evidence="3" id="KW-1003">Cell membrane</keyword>
<keyword evidence="10 11" id="KW-0472">Membrane</keyword>
<feature type="transmembrane region" description="Helical" evidence="11">
    <location>
        <begin position="415"/>
        <end position="434"/>
    </location>
</feature>
<dbReference type="GO" id="GO:0005886">
    <property type="term" value="C:plasma membrane"/>
    <property type="evidence" value="ECO:0007669"/>
    <property type="project" value="UniProtKB-SubCell"/>
</dbReference>
<keyword evidence="6" id="KW-0460">Magnesium</keyword>
<evidence type="ECO:0000313" key="14">
    <source>
        <dbReference type="Proteomes" id="UP000624703"/>
    </source>
</evidence>
<dbReference type="AlphaFoldDB" id="A0A8J7MFU2"/>
<dbReference type="GO" id="GO:0005507">
    <property type="term" value="F:copper ion binding"/>
    <property type="evidence" value="ECO:0007669"/>
    <property type="project" value="TreeGrafter"/>
</dbReference>
<dbReference type="Pfam" id="PF00702">
    <property type="entry name" value="Hydrolase"/>
    <property type="match status" value="1"/>
</dbReference>
<proteinExistence type="predicted"/>
<dbReference type="GO" id="GO:0055070">
    <property type="term" value="P:copper ion homeostasis"/>
    <property type="evidence" value="ECO:0007669"/>
    <property type="project" value="TreeGrafter"/>
</dbReference>
<dbReference type="Proteomes" id="UP000624703">
    <property type="component" value="Unassembled WGS sequence"/>
</dbReference>
<dbReference type="InterPro" id="IPR021993">
    <property type="entry name" value="ATPase-cat-bd"/>
</dbReference>
<keyword evidence="7" id="KW-1278">Translocase</keyword>
<dbReference type="NCBIfam" id="TIGR01494">
    <property type="entry name" value="ATPase_P-type"/>
    <property type="match status" value="1"/>
</dbReference>
<keyword evidence="5 11" id="KW-0812">Transmembrane</keyword>
<gene>
    <name evidence="13" type="ORF">JIN82_12675</name>
</gene>
<dbReference type="InterPro" id="IPR023298">
    <property type="entry name" value="ATPase_P-typ_TM_dom_sf"/>
</dbReference>
<feature type="transmembrane region" description="Helical" evidence="11">
    <location>
        <begin position="240"/>
        <end position="262"/>
    </location>
</feature>
<dbReference type="SUPFAM" id="SSF81665">
    <property type="entry name" value="Calcium ATPase, transmembrane domain M"/>
    <property type="match status" value="1"/>
</dbReference>
<keyword evidence="4" id="KW-0597">Phosphoprotein</keyword>
<evidence type="ECO:0000256" key="9">
    <source>
        <dbReference type="ARBA" id="ARBA00023065"/>
    </source>
</evidence>
<dbReference type="SUPFAM" id="SSF56784">
    <property type="entry name" value="HAD-like"/>
    <property type="match status" value="1"/>
</dbReference>
<accession>A0A8J7MFU2</accession>
<dbReference type="InterPro" id="IPR023214">
    <property type="entry name" value="HAD_sf"/>
</dbReference>
<feature type="transmembrane region" description="Helical" evidence="11">
    <location>
        <begin position="204"/>
        <end position="228"/>
    </location>
</feature>
<feature type="transmembrane region" description="Helical" evidence="11">
    <location>
        <begin position="769"/>
        <end position="790"/>
    </location>
</feature>
<comment type="caution">
    <text evidence="13">The sequence shown here is derived from an EMBL/GenBank/DDBJ whole genome shotgun (WGS) entry which is preliminary data.</text>
</comment>
<evidence type="ECO:0000256" key="6">
    <source>
        <dbReference type="ARBA" id="ARBA00022842"/>
    </source>
</evidence>
<dbReference type="Gene3D" id="3.40.1110.10">
    <property type="entry name" value="Calcium-transporting ATPase, cytoplasmic domain N"/>
    <property type="match status" value="1"/>
</dbReference>
<evidence type="ECO:0000256" key="3">
    <source>
        <dbReference type="ARBA" id="ARBA00022475"/>
    </source>
</evidence>
<dbReference type="PROSITE" id="PS00154">
    <property type="entry name" value="ATPASE_E1_E2"/>
    <property type="match status" value="1"/>
</dbReference>
<dbReference type="InterPro" id="IPR001757">
    <property type="entry name" value="P_typ_ATPase"/>
</dbReference>
<keyword evidence="14" id="KW-1185">Reference proteome</keyword>
<dbReference type="PANTHER" id="PTHR43520">
    <property type="entry name" value="ATP7, ISOFORM B"/>
    <property type="match status" value="1"/>
</dbReference>
<dbReference type="RefSeq" id="WP_200312020.1">
    <property type="nucleotide sequence ID" value="NZ_JAENIM010000042.1"/>
</dbReference>
<evidence type="ECO:0000256" key="7">
    <source>
        <dbReference type="ARBA" id="ARBA00022967"/>
    </source>
</evidence>
<dbReference type="InterPro" id="IPR023299">
    <property type="entry name" value="ATPase_P-typ_cyto_dom_N"/>
</dbReference>
<dbReference type="InterPro" id="IPR036412">
    <property type="entry name" value="HAD-like_sf"/>
</dbReference>
<sequence length="802" mass="88582">MLANEDVLPMVPRMALCPHCSTEFTPTAEDETFCCKGCEFVYQLIHDEGLDQFYQLKQGISSTPVNNQPFAPQDYAWLEERVAAAESDAAHEKASQDFSVQGLSCIGCVWLIEKLFLRVDGALRADVFPSSGKVKLLWSKGACDLLAFAKEMQSFGYQLGLPHAARGMVAESLGGRVGLCGAFAMNAMVFSLPKYLDMPADFEFARIFELITFLSATLAMLIGGSWFIRRAVISLRAGNLHMDLPIALGIVTAYTGSIIGWFVDHHRLIYFDFVATFIFLMMIGRYLQTAAAEKNRNRLMEQSPIPLTVKSGDAMLALEELKKDHRFVLLAGQTNPVKSLLQNERATVSLEWINGEAEPVELQAGASVPAGAISLSQHELDLRAQEPWAESMLQRLVNASPADSRSPRLEKILKVYLLAVLLIGISGGLWWSWYDSVLHGLQVMISVFVISCPCALGVAVPMADELAGAHMRRLGVFIRRRDFWPRLHAIQHIAFDKTGTLTRERPELLEADKLQRLQQNEREALARLCSQSYHPLSRSILEAMGAHGQSYLRDNEQTEEVPALGIRMNDANSSLWSLGRSGWDGQVDELPAGDQESSLRPHCELRHEGQLVERFEFEESLRPSAERTLGVLRKWGMKLHIFSGDRSDKVSHAAEMLGIQPEYAYAGLNPTQKAEKVRQLDGGVLYLGDGANDTLAFEAATVNGSPATGSGLVESIADFYFLATGLRFLENLFVVSKLRKRAVMTAFTFALVYNLCAVVVCLLGHMTPLLAAVLMPLSSVVTLLIVTIALKQRGVAKITNSA</sequence>
<keyword evidence="9" id="KW-0406">Ion transport</keyword>
<dbReference type="EMBL" id="JAENIM010000042">
    <property type="protein sequence ID" value="MBK1792007.1"/>
    <property type="molecule type" value="Genomic_DNA"/>
</dbReference>
<evidence type="ECO:0000259" key="12">
    <source>
        <dbReference type="Pfam" id="PF12156"/>
    </source>
</evidence>
<feature type="transmembrane region" description="Helical" evidence="11">
    <location>
        <begin position="742"/>
        <end position="763"/>
    </location>
</feature>
<dbReference type="InterPro" id="IPR036163">
    <property type="entry name" value="HMA_dom_sf"/>
</dbReference>
<feature type="domain" description="Putative metal-binding" evidence="12">
    <location>
        <begin position="17"/>
        <end position="65"/>
    </location>
</feature>
<evidence type="ECO:0000256" key="10">
    <source>
        <dbReference type="ARBA" id="ARBA00023136"/>
    </source>
</evidence>
<evidence type="ECO:0000256" key="4">
    <source>
        <dbReference type="ARBA" id="ARBA00022553"/>
    </source>
</evidence>
<keyword evidence="8 11" id="KW-1133">Transmembrane helix</keyword>
<dbReference type="GO" id="GO:0043682">
    <property type="term" value="F:P-type divalent copper transporter activity"/>
    <property type="evidence" value="ECO:0007669"/>
    <property type="project" value="TreeGrafter"/>
</dbReference>
<dbReference type="Gene3D" id="3.30.70.100">
    <property type="match status" value="1"/>
</dbReference>
<evidence type="ECO:0000256" key="11">
    <source>
        <dbReference type="SAM" id="Phobius"/>
    </source>
</evidence>
<reference evidence="13" key="1">
    <citation type="submission" date="2021-01" db="EMBL/GenBank/DDBJ databases">
        <title>Modified the classification status of verrucomicrobia.</title>
        <authorList>
            <person name="Feng X."/>
        </authorList>
    </citation>
    <scope>NUCLEOTIDE SEQUENCE</scope>
    <source>
        <strain evidence="13">_KCTC 22039</strain>
    </source>
</reference>
<protein>
    <submittedName>
        <fullName evidence="13">Heavy metal translocating P-type ATPase metal-binding domain-containing protein</fullName>
    </submittedName>
</protein>
<comment type="subcellular location">
    <subcellularLocation>
        <location evidence="1">Cell membrane</location>
        <topology evidence="1">Multi-pass membrane protein</topology>
    </subcellularLocation>
</comment>
<dbReference type="InterPro" id="IPR018303">
    <property type="entry name" value="ATPase_P-typ_P_site"/>
</dbReference>
<organism evidence="13 14">
    <name type="scientific">Persicirhabdus sediminis</name>
    <dbReference type="NCBI Taxonomy" id="454144"/>
    <lineage>
        <taxon>Bacteria</taxon>
        <taxon>Pseudomonadati</taxon>
        <taxon>Verrucomicrobiota</taxon>
        <taxon>Verrucomicrobiia</taxon>
        <taxon>Verrucomicrobiales</taxon>
        <taxon>Verrucomicrobiaceae</taxon>
        <taxon>Persicirhabdus</taxon>
    </lineage>
</organism>
<dbReference type="Pfam" id="PF12156">
    <property type="entry name" value="ATPase-cat_bd"/>
    <property type="match status" value="1"/>
</dbReference>
<keyword evidence="2" id="KW-0813">Transport</keyword>
<dbReference type="GO" id="GO:0005524">
    <property type="term" value="F:ATP binding"/>
    <property type="evidence" value="ECO:0007669"/>
    <property type="project" value="InterPro"/>
</dbReference>
<evidence type="ECO:0000256" key="1">
    <source>
        <dbReference type="ARBA" id="ARBA00004651"/>
    </source>
</evidence>
<dbReference type="GO" id="GO:0016887">
    <property type="term" value="F:ATP hydrolysis activity"/>
    <property type="evidence" value="ECO:0007669"/>
    <property type="project" value="InterPro"/>
</dbReference>
<feature type="transmembrane region" description="Helical" evidence="11">
    <location>
        <begin position="173"/>
        <end position="192"/>
    </location>
</feature>
<evidence type="ECO:0000256" key="8">
    <source>
        <dbReference type="ARBA" id="ARBA00022989"/>
    </source>
</evidence>
<dbReference type="InterPro" id="IPR006121">
    <property type="entry name" value="HMA_dom"/>
</dbReference>
<dbReference type="PANTHER" id="PTHR43520:SF5">
    <property type="entry name" value="CATION-TRANSPORTING P-TYPE ATPASE-RELATED"/>
    <property type="match status" value="1"/>
</dbReference>
<evidence type="ECO:0000313" key="13">
    <source>
        <dbReference type="EMBL" id="MBK1792007.1"/>
    </source>
</evidence>
<dbReference type="SUPFAM" id="SSF55008">
    <property type="entry name" value="HMA, heavy metal-associated domain"/>
    <property type="match status" value="1"/>
</dbReference>
<evidence type="ECO:0000256" key="5">
    <source>
        <dbReference type="ARBA" id="ARBA00022692"/>
    </source>
</evidence>
<dbReference type="CDD" id="cd00371">
    <property type="entry name" value="HMA"/>
    <property type="match status" value="1"/>
</dbReference>
<dbReference type="Gene3D" id="3.40.50.1000">
    <property type="entry name" value="HAD superfamily/HAD-like"/>
    <property type="match status" value="1"/>
</dbReference>
<evidence type="ECO:0000256" key="2">
    <source>
        <dbReference type="ARBA" id="ARBA00022448"/>
    </source>
</evidence>
<feature type="transmembrane region" description="Helical" evidence="11">
    <location>
        <begin position="268"/>
        <end position="287"/>
    </location>
</feature>
<feature type="transmembrane region" description="Helical" evidence="11">
    <location>
        <begin position="440"/>
        <end position="463"/>
    </location>
</feature>
<name>A0A8J7MFU2_9BACT</name>